<dbReference type="HAMAP" id="MF_00991">
    <property type="entry name" value="MqnB"/>
    <property type="match status" value="1"/>
</dbReference>
<dbReference type="PANTHER" id="PTHR46832">
    <property type="entry name" value="5'-METHYLTHIOADENOSINE/S-ADENOSYLHOMOCYSTEINE NUCLEOSIDASE"/>
    <property type="match status" value="1"/>
</dbReference>
<dbReference type="GO" id="GO:0019284">
    <property type="term" value="P:L-methionine salvage from S-adenosylmethionine"/>
    <property type="evidence" value="ECO:0007669"/>
    <property type="project" value="TreeGrafter"/>
</dbReference>
<comment type="caution">
    <text evidence="4">The sequence shown here is derived from an EMBL/GenBank/DDBJ whole genome shotgun (WGS) entry which is preliminary data.</text>
</comment>
<dbReference type="PANTHER" id="PTHR46832:SF2">
    <property type="entry name" value="FUTALOSINE HYDROLASE"/>
    <property type="match status" value="1"/>
</dbReference>
<dbReference type="AlphaFoldDB" id="D6SRC3"/>
<comment type="function">
    <text evidence="1">Catalyzes the hydrolysis of futalosine (FL) to dehypoxanthine futalosine (DHFL) and hypoxanthine, a step in the biosynthesis of menaquinone (MK, vitamin K2).</text>
</comment>
<organism evidence="4 5">
    <name type="scientific">Desulfonatronospira thiodismutans ASO3-1</name>
    <dbReference type="NCBI Taxonomy" id="555779"/>
    <lineage>
        <taxon>Bacteria</taxon>
        <taxon>Pseudomonadati</taxon>
        <taxon>Thermodesulfobacteriota</taxon>
        <taxon>Desulfovibrionia</taxon>
        <taxon>Desulfovibrionales</taxon>
        <taxon>Desulfonatronovibrionaceae</taxon>
        <taxon>Desulfonatronospira</taxon>
    </lineage>
</organism>
<gene>
    <name evidence="1" type="primary">mqnB</name>
    <name evidence="4" type="ORF">Dthio_PD0565</name>
</gene>
<dbReference type="GO" id="GO:0009234">
    <property type="term" value="P:menaquinone biosynthetic process"/>
    <property type="evidence" value="ECO:0007669"/>
    <property type="project" value="UniProtKB-UniRule"/>
</dbReference>
<comment type="similarity">
    <text evidence="1">Belongs to the PNP/UDP phosphorylase family. Futalosine hydrolase subfamily.</text>
</comment>
<keyword evidence="1" id="KW-0474">Menaquinone biosynthesis</keyword>
<dbReference type="OrthoDB" id="9788270at2"/>
<reference evidence="4" key="1">
    <citation type="submission" date="2010-05" db="EMBL/GenBank/DDBJ databases">
        <title>The draft genome of Desulfonatronospira thiodismutans ASO3-1.</title>
        <authorList>
            <consortium name="US DOE Joint Genome Institute (JGI-PGF)"/>
            <person name="Lucas S."/>
            <person name="Copeland A."/>
            <person name="Lapidus A."/>
            <person name="Cheng J.-F."/>
            <person name="Bruce D."/>
            <person name="Goodwin L."/>
            <person name="Pitluck S."/>
            <person name="Chertkov O."/>
            <person name="Brettin T."/>
            <person name="Detter J.C."/>
            <person name="Han C."/>
            <person name="Land M.L."/>
            <person name="Hauser L."/>
            <person name="Kyrpides N."/>
            <person name="Mikhailova N."/>
            <person name="Muyzer G."/>
            <person name="Woyke T."/>
        </authorList>
    </citation>
    <scope>NUCLEOTIDE SEQUENCE [LARGE SCALE GENOMIC DNA]</scope>
    <source>
        <strain evidence="4">ASO3-1</strain>
    </source>
</reference>
<dbReference type="InterPro" id="IPR000845">
    <property type="entry name" value="Nucleoside_phosphorylase_d"/>
</dbReference>
<dbReference type="CDD" id="cd17766">
    <property type="entry name" value="futalosine_nucleosidase_MqnB"/>
    <property type="match status" value="1"/>
</dbReference>
<protein>
    <recommendedName>
        <fullName evidence="1 2">Futalosine hydrolase</fullName>
        <shortName evidence="1">FL hydrolase</shortName>
        <ecNumber evidence="1 2">3.2.2.26</ecNumber>
    </recommendedName>
    <alternativeName>
        <fullName evidence="1">Futalosine nucleosidase</fullName>
    </alternativeName>
    <alternativeName>
        <fullName evidence="1">Menaquinone biosynthetic enzyme MqnB</fullName>
    </alternativeName>
</protein>
<accession>D6SRC3</accession>
<keyword evidence="5" id="KW-1185">Reference proteome</keyword>
<dbReference type="Proteomes" id="UP000005496">
    <property type="component" value="Unassembled WGS sequence"/>
</dbReference>
<evidence type="ECO:0000259" key="3">
    <source>
        <dbReference type="Pfam" id="PF01048"/>
    </source>
</evidence>
<dbReference type="EMBL" id="ACJN02000003">
    <property type="protein sequence ID" value="EFI33239.1"/>
    <property type="molecule type" value="Genomic_DNA"/>
</dbReference>
<dbReference type="Pfam" id="PF01048">
    <property type="entry name" value="PNP_UDP_1"/>
    <property type="match status" value="1"/>
</dbReference>
<dbReference type="Gene3D" id="3.40.50.1580">
    <property type="entry name" value="Nucleoside phosphorylase domain"/>
    <property type="match status" value="1"/>
</dbReference>
<dbReference type="GO" id="GO:0008782">
    <property type="term" value="F:adenosylhomocysteine nucleosidase activity"/>
    <property type="evidence" value="ECO:0007669"/>
    <property type="project" value="TreeGrafter"/>
</dbReference>
<evidence type="ECO:0000313" key="4">
    <source>
        <dbReference type="EMBL" id="EFI33239.1"/>
    </source>
</evidence>
<keyword evidence="1" id="KW-0378">Hydrolase</keyword>
<dbReference type="GO" id="GO:0009116">
    <property type="term" value="P:nucleoside metabolic process"/>
    <property type="evidence" value="ECO:0007669"/>
    <property type="project" value="InterPro"/>
</dbReference>
<dbReference type="GO" id="GO:0005829">
    <property type="term" value="C:cytosol"/>
    <property type="evidence" value="ECO:0007669"/>
    <property type="project" value="TreeGrafter"/>
</dbReference>
<comment type="pathway">
    <text evidence="1">Quinol/quinone metabolism; menaquinone biosynthesis.</text>
</comment>
<proteinExistence type="inferred from homology"/>
<dbReference type="SUPFAM" id="SSF53167">
    <property type="entry name" value="Purine and uridine phosphorylases"/>
    <property type="match status" value="1"/>
</dbReference>
<evidence type="ECO:0000256" key="2">
    <source>
        <dbReference type="NCBIfam" id="TIGR03664"/>
    </source>
</evidence>
<feature type="domain" description="Nucleoside phosphorylase" evidence="3">
    <location>
        <begin position="32"/>
        <end position="222"/>
    </location>
</feature>
<comment type="catalytic activity">
    <reaction evidence="1">
        <text>futalosine + H2O = dehypoxanthine futalosine + hypoxanthine</text>
        <dbReference type="Rhea" id="RHEA:25904"/>
        <dbReference type="ChEBI" id="CHEBI:15377"/>
        <dbReference type="ChEBI" id="CHEBI:17368"/>
        <dbReference type="ChEBI" id="CHEBI:58863"/>
        <dbReference type="ChEBI" id="CHEBI:58864"/>
        <dbReference type="EC" id="3.2.2.26"/>
    </reaction>
</comment>
<evidence type="ECO:0000256" key="1">
    <source>
        <dbReference type="HAMAP-Rule" id="MF_00991"/>
    </source>
</evidence>
<name>D6SRC3_9BACT</name>
<dbReference type="EC" id="3.2.2.26" evidence="1 2"/>
<dbReference type="eggNOG" id="COG0775">
    <property type="taxonomic scope" value="Bacteria"/>
</dbReference>
<evidence type="ECO:0000313" key="5">
    <source>
        <dbReference type="Proteomes" id="UP000005496"/>
    </source>
</evidence>
<dbReference type="UniPathway" id="UPA00079"/>
<dbReference type="InterPro" id="IPR035994">
    <property type="entry name" value="Nucleoside_phosphorylase_sf"/>
</dbReference>
<dbReference type="NCBIfam" id="TIGR03664">
    <property type="entry name" value="fut_nucase"/>
    <property type="match status" value="1"/>
</dbReference>
<dbReference type="GO" id="GO:0008930">
    <property type="term" value="F:methylthioadenosine nucleosidase activity"/>
    <property type="evidence" value="ECO:0007669"/>
    <property type="project" value="TreeGrafter"/>
</dbReference>
<sequence length="236" mass="25472">MILFTAATLKELKHFCSSMSGFDFQGSTGHCTWRKHTRMLLLTCGVGPLNAALGLQSFLAAHPQTDMVINTGIAGSYDLDLLPIGSVCVASAEIWPEYGIRTGPGPADPELLGFPLSGQDTSPVWNRIELDPRQMSNYGDVFNETLPAGWTAAASLTVAGVSGTLEVARELAGTFNAGMENMEGFALAYVCRNKKIPFSEVRTISNLAGSRNSRDWNFRDAFSSLARLPAQMFKNG</sequence>
<dbReference type="RefSeq" id="WP_008870597.1">
    <property type="nucleotide sequence ID" value="NZ_ACJN02000003.1"/>
</dbReference>
<dbReference type="InterPro" id="IPR019963">
    <property type="entry name" value="FL_hydrolase_MqnB"/>
</dbReference>